<keyword evidence="2" id="KW-1185">Reference proteome</keyword>
<sequence length="32" mass="3799">MVCGWREIELLKEEAESQKKRLSQKMSVFSDI</sequence>
<dbReference type="Proteomes" id="UP000634136">
    <property type="component" value="Unassembled WGS sequence"/>
</dbReference>
<proteinExistence type="predicted"/>
<comment type="caution">
    <text evidence="1">The sequence shown here is derived from an EMBL/GenBank/DDBJ whole genome shotgun (WGS) entry which is preliminary data.</text>
</comment>
<evidence type="ECO:0000313" key="2">
    <source>
        <dbReference type="Proteomes" id="UP000634136"/>
    </source>
</evidence>
<accession>A0A834SS81</accession>
<reference evidence="1" key="1">
    <citation type="submission" date="2020-09" db="EMBL/GenBank/DDBJ databases">
        <title>Genome-Enabled Discovery of Anthraquinone Biosynthesis in Senna tora.</title>
        <authorList>
            <person name="Kang S.-H."/>
            <person name="Pandey R.P."/>
            <person name="Lee C.-M."/>
            <person name="Sim J.-S."/>
            <person name="Jeong J.-T."/>
            <person name="Choi B.-S."/>
            <person name="Jung M."/>
            <person name="Ginzburg D."/>
            <person name="Zhao K."/>
            <person name="Won S.Y."/>
            <person name="Oh T.-J."/>
            <person name="Yu Y."/>
            <person name="Kim N.-H."/>
            <person name="Lee O.R."/>
            <person name="Lee T.-H."/>
            <person name="Bashyal P."/>
            <person name="Kim T.-S."/>
            <person name="Lee W.-H."/>
            <person name="Kawkins C."/>
            <person name="Kim C.-K."/>
            <person name="Kim J.S."/>
            <person name="Ahn B.O."/>
            <person name="Rhee S.Y."/>
            <person name="Sohng J.K."/>
        </authorList>
    </citation>
    <scope>NUCLEOTIDE SEQUENCE</scope>
    <source>
        <tissue evidence="1">Leaf</tissue>
    </source>
</reference>
<organism evidence="1 2">
    <name type="scientific">Senna tora</name>
    <dbReference type="NCBI Taxonomy" id="362788"/>
    <lineage>
        <taxon>Eukaryota</taxon>
        <taxon>Viridiplantae</taxon>
        <taxon>Streptophyta</taxon>
        <taxon>Embryophyta</taxon>
        <taxon>Tracheophyta</taxon>
        <taxon>Spermatophyta</taxon>
        <taxon>Magnoliopsida</taxon>
        <taxon>eudicotyledons</taxon>
        <taxon>Gunneridae</taxon>
        <taxon>Pentapetalae</taxon>
        <taxon>rosids</taxon>
        <taxon>fabids</taxon>
        <taxon>Fabales</taxon>
        <taxon>Fabaceae</taxon>
        <taxon>Caesalpinioideae</taxon>
        <taxon>Cassia clade</taxon>
        <taxon>Senna</taxon>
    </lineage>
</organism>
<name>A0A834SS81_9FABA</name>
<dbReference type="AlphaFoldDB" id="A0A834SS81"/>
<dbReference type="EMBL" id="JAAIUW010000012">
    <property type="protein sequence ID" value="KAF7807975.1"/>
    <property type="molecule type" value="Genomic_DNA"/>
</dbReference>
<gene>
    <name evidence="1" type="ORF">G2W53_040136</name>
</gene>
<protein>
    <submittedName>
        <fullName evidence="1">Uncharacterized protein</fullName>
    </submittedName>
</protein>
<evidence type="ECO:0000313" key="1">
    <source>
        <dbReference type="EMBL" id="KAF7807975.1"/>
    </source>
</evidence>